<dbReference type="GO" id="GO:0030424">
    <property type="term" value="C:axon"/>
    <property type="evidence" value="ECO:0007669"/>
    <property type="project" value="TreeGrafter"/>
</dbReference>
<dbReference type="GO" id="GO:0098982">
    <property type="term" value="C:GABA-ergic synapse"/>
    <property type="evidence" value="ECO:0007669"/>
    <property type="project" value="TreeGrafter"/>
</dbReference>
<dbReference type="GO" id="GO:0035418">
    <property type="term" value="P:protein localization to synapse"/>
    <property type="evidence" value="ECO:0007669"/>
    <property type="project" value="TreeGrafter"/>
</dbReference>
<evidence type="ECO:0000313" key="7">
    <source>
        <dbReference type="EMBL" id="SBQ81464.1"/>
    </source>
</evidence>
<reference evidence="7" key="1">
    <citation type="submission" date="2016-05" db="EMBL/GenBank/DDBJ databases">
        <authorList>
            <person name="Lavstsen T."/>
            <person name="Jespersen J.S."/>
        </authorList>
    </citation>
    <scope>NUCLEOTIDE SEQUENCE</scope>
    <source>
        <tissue evidence="7">Brain</tissue>
    </source>
</reference>
<protein>
    <submittedName>
        <fullName evidence="7">Piccolo (Presynaptic cytomatrix protein) b</fullName>
    </submittedName>
</protein>
<sequence>PPAPRKMSTTDKVSPKSTPPASPKTVKSTEANPPPVLEIEEKKPEQPLQDKIHSAEQAKVSKSPSEPPKVPANKDASKAEKSVCPLCKIHLSIGTKDPPNYKTCTECK</sequence>
<keyword evidence="2" id="KW-0677">Repeat</keyword>
<dbReference type="AlphaFoldDB" id="A0A1A8HE35"/>
<dbReference type="EMBL" id="HAEC01013247">
    <property type="protein sequence ID" value="SBQ81464.1"/>
    <property type="molecule type" value="Transcribed_RNA"/>
</dbReference>
<dbReference type="GO" id="GO:0008270">
    <property type="term" value="F:zinc ion binding"/>
    <property type="evidence" value="ECO:0007669"/>
    <property type="project" value="UniProtKB-KW"/>
</dbReference>
<keyword evidence="1" id="KW-0479">Metal-binding</keyword>
<evidence type="ECO:0000256" key="3">
    <source>
        <dbReference type="ARBA" id="ARBA00022771"/>
    </source>
</evidence>
<feature type="region of interest" description="Disordered" evidence="5">
    <location>
        <begin position="1"/>
        <end position="81"/>
    </location>
</feature>
<dbReference type="InterPro" id="IPR008899">
    <property type="entry name" value="Znf_piccolo"/>
</dbReference>
<evidence type="ECO:0000256" key="4">
    <source>
        <dbReference type="ARBA" id="ARBA00022833"/>
    </source>
</evidence>
<dbReference type="PANTHER" id="PTHR14113:SF13">
    <property type="match status" value="1"/>
</dbReference>
<dbReference type="PANTHER" id="PTHR14113">
    <property type="entry name" value="PICCOLO/BASSOON"/>
    <property type="match status" value="1"/>
</dbReference>
<keyword evidence="4" id="KW-0862">Zinc</keyword>
<evidence type="ECO:0000256" key="2">
    <source>
        <dbReference type="ARBA" id="ARBA00022737"/>
    </source>
</evidence>
<dbReference type="InterPro" id="IPR052098">
    <property type="entry name" value="Presynaptic_Scaffold_Bsn/Pclo"/>
</dbReference>
<evidence type="ECO:0000256" key="1">
    <source>
        <dbReference type="ARBA" id="ARBA00022723"/>
    </source>
</evidence>
<feature type="domain" description="Zinc finger piccolo-type" evidence="6">
    <location>
        <begin position="83"/>
        <end position="108"/>
    </location>
</feature>
<reference evidence="7" key="2">
    <citation type="submission" date="2016-06" db="EMBL/GenBank/DDBJ databases">
        <title>The genome of a short-lived fish provides insights into sex chromosome evolution and the genetic control of aging.</title>
        <authorList>
            <person name="Reichwald K."/>
            <person name="Felder M."/>
            <person name="Petzold A."/>
            <person name="Koch P."/>
            <person name="Groth M."/>
            <person name="Platzer M."/>
        </authorList>
    </citation>
    <scope>NUCLEOTIDE SEQUENCE</scope>
    <source>
        <tissue evidence="7">Brain</tissue>
    </source>
</reference>
<evidence type="ECO:0000259" key="6">
    <source>
        <dbReference type="Pfam" id="PF05715"/>
    </source>
</evidence>
<accession>A0A1A8HE35</accession>
<proteinExistence type="predicted"/>
<feature type="non-terminal residue" evidence="7">
    <location>
        <position position="1"/>
    </location>
</feature>
<dbReference type="Pfam" id="PF05715">
    <property type="entry name" value="zf-piccolo"/>
    <property type="match status" value="1"/>
</dbReference>
<keyword evidence="3" id="KW-0863">Zinc-finger</keyword>
<dbReference type="GO" id="GO:0098978">
    <property type="term" value="C:glutamatergic synapse"/>
    <property type="evidence" value="ECO:0007669"/>
    <property type="project" value="TreeGrafter"/>
</dbReference>
<feature type="non-terminal residue" evidence="7">
    <location>
        <position position="108"/>
    </location>
</feature>
<dbReference type="GO" id="GO:0098882">
    <property type="term" value="F:structural constituent of presynaptic active zone"/>
    <property type="evidence" value="ECO:0007669"/>
    <property type="project" value="TreeGrafter"/>
</dbReference>
<evidence type="ECO:0000256" key="5">
    <source>
        <dbReference type="SAM" id="MobiDB-lite"/>
    </source>
</evidence>
<feature type="compositionally biased region" description="Basic and acidic residues" evidence="5">
    <location>
        <begin position="39"/>
        <end position="56"/>
    </location>
</feature>
<dbReference type="GO" id="GO:1904071">
    <property type="term" value="P:presynaptic active zone assembly"/>
    <property type="evidence" value="ECO:0007669"/>
    <property type="project" value="TreeGrafter"/>
</dbReference>
<name>A0A1A8HE35_9TELE</name>
<dbReference type="GO" id="GO:0048788">
    <property type="term" value="C:cytoskeleton of presynaptic active zone"/>
    <property type="evidence" value="ECO:0007669"/>
    <property type="project" value="TreeGrafter"/>
</dbReference>
<organism evidence="7">
    <name type="scientific">Nothobranchius korthausae</name>
    <dbReference type="NCBI Taxonomy" id="1143690"/>
    <lineage>
        <taxon>Eukaryota</taxon>
        <taxon>Metazoa</taxon>
        <taxon>Chordata</taxon>
        <taxon>Craniata</taxon>
        <taxon>Vertebrata</taxon>
        <taxon>Euteleostomi</taxon>
        <taxon>Actinopterygii</taxon>
        <taxon>Neopterygii</taxon>
        <taxon>Teleostei</taxon>
        <taxon>Neoteleostei</taxon>
        <taxon>Acanthomorphata</taxon>
        <taxon>Ovalentaria</taxon>
        <taxon>Atherinomorphae</taxon>
        <taxon>Cyprinodontiformes</taxon>
        <taxon>Nothobranchiidae</taxon>
        <taxon>Nothobranchius</taxon>
    </lineage>
</organism>
<gene>
    <name evidence="7" type="primary">PCLOB</name>
</gene>